<organism evidence="1 2">
    <name type="scientific">Cryptolaemus montrouzieri</name>
    <dbReference type="NCBI Taxonomy" id="559131"/>
    <lineage>
        <taxon>Eukaryota</taxon>
        <taxon>Metazoa</taxon>
        <taxon>Ecdysozoa</taxon>
        <taxon>Arthropoda</taxon>
        <taxon>Hexapoda</taxon>
        <taxon>Insecta</taxon>
        <taxon>Pterygota</taxon>
        <taxon>Neoptera</taxon>
        <taxon>Endopterygota</taxon>
        <taxon>Coleoptera</taxon>
        <taxon>Polyphaga</taxon>
        <taxon>Cucujiformia</taxon>
        <taxon>Coccinelloidea</taxon>
        <taxon>Coccinellidae</taxon>
        <taxon>Scymninae</taxon>
        <taxon>Scymnini</taxon>
        <taxon>Cryptolaemus</taxon>
    </lineage>
</organism>
<sequence length="70" mass="7860">KFCNSGKLMELCYYGQECDNSDIVSMFAKFFSGVYSSDVVIPPLYNFNNTVNTSCEFSTSEVCELLMGLK</sequence>
<keyword evidence="2" id="KW-1185">Reference proteome</keyword>
<feature type="non-terminal residue" evidence="1">
    <location>
        <position position="70"/>
    </location>
</feature>
<proteinExistence type="predicted"/>
<reference evidence="1 2" key="1">
    <citation type="journal article" date="2021" name="BMC Biol.">
        <title>Horizontally acquired antibacterial genes associated with adaptive radiation of ladybird beetles.</title>
        <authorList>
            <person name="Li H.S."/>
            <person name="Tang X.F."/>
            <person name="Huang Y.H."/>
            <person name="Xu Z.Y."/>
            <person name="Chen M.L."/>
            <person name="Du X.Y."/>
            <person name="Qiu B.Y."/>
            <person name="Chen P.T."/>
            <person name="Zhang W."/>
            <person name="Slipinski A."/>
            <person name="Escalona H.E."/>
            <person name="Waterhouse R.M."/>
            <person name="Zwick A."/>
            <person name="Pang H."/>
        </authorList>
    </citation>
    <scope>NUCLEOTIDE SEQUENCE [LARGE SCALE GENOMIC DNA]</scope>
    <source>
        <strain evidence="1">SYSU2018</strain>
    </source>
</reference>
<accession>A0ABD2MFZ9</accession>
<dbReference type="AlphaFoldDB" id="A0ABD2MFZ9"/>
<dbReference type="Proteomes" id="UP001516400">
    <property type="component" value="Unassembled WGS sequence"/>
</dbReference>
<feature type="non-terminal residue" evidence="1">
    <location>
        <position position="1"/>
    </location>
</feature>
<protein>
    <submittedName>
        <fullName evidence="1">Uncharacterized protein</fullName>
    </submittedName>
</protein>
<comment type="caution">
    <text evidence="1">The sequence shown here is derived from an EMBL/GenBank/DDBJ whole genome shotgun (WGS) entry which is preliminary data.</text>
</comment>
<name>A0ABD2MFZ9_9CUCU</name>
<gene>
    <name evidence="1" type="ORF">HHI36_009505</name>
</gene>
<dbReference type="EMBL" id="JABFTP020000001">
    <property type="protein sequence ID" value="KAL3265295.1"/>
    <property type="molecule type" value="Genomic_DNA"/>
</dbReference>
<evidence type="ECO:0000313" key="1">
    <source>
        <dbReference type="EMBL" id="KAL3265295.1"/>
    </source>
</evidence>
<evidence type="ECO:0000313" key="2">
    <source>
        <dbReference type="Proteomes" id="UP001516400"/>
    </source>
</evidence>